<keyword evidence="8" id="KW-0653">Protein transport</keyword>
<dbReference type="EMBL" id="BPWL01000002">
    <property type="protein sequence ID" value="GJJ07425.1"/>
    <property type="molecule type" value="Genomic_DNA"/>
</dbReference>
<evidence type="ECO:0000256" key="6">
    <source>
        <dbReference type="ARBA" id="ARBA00022824"/>
    </source>
</evidence>
<evidence type="ECO:0000256" key="8">
    <source>
        <dbReference type="ARBA" id="ARBA00022927"/>
    </source>
</evidence>
<dbReference type="InterPro" id="IPR001680">
    <property type="entry name" value="WD40_rpt"/>
</dbReference>
<dbReference type="Pfam" id="PF00400">
    <property type="entry name" value="WD40"/>
    <property type="match status" value="1"/>
</dbReference>
<dbReference type="GO" id="GO:0015031">
    <property type="term" value="P:protein transport"/>
    <property type="evidence" value="ECO:0007669"/>
    <property type="project" value="UniProtKB-KW"/>
</dbReference>
<evidence type="ECO:0000256" key="9">
    <source>
        <dbReference type="ARBA" id="ARBA00022989"/>
    </source>
</evidence>
<keyword evidence="6" id="KW-0256">Endoplasmic reticulum</keyword>
<dbReference type="Gene3D" id="2.130.10.10">
    <property type="entry name" value="YVTN repeat-like/Quinoprotein amine dehydrogenase"/>
    <property type="match status" value="1"/>
</dbReference>
<comment type="subcellular location">
    <subcellularLocation>
        <location evidence="1">Endoplasmic reticulum membrane</location>
        <topology evidence="1">Single-pass type II membrane protein</topology>
    </subcellularLocation>
</comment>
<name>A0AAV4ZZP6_9AGAM</name>
<dbReference type="PROSITE" id="PS50082">
    <property type="entry name" value="WD_REPEATS_2"/>
    <property type="match status" value="1"/>
</dbReference>
<evidence type="ECO:0000313" key="13">
    <source>
        <dbReference type="EMBL" id="GJJ07425.1"/>
    </source>
</evidence>
<keyword evidence="9 12" id="KW-1133">Transmembrane helix</keyword>
<evidence type="ECO:0000313" key="14">
    <source>
        <dbReference type="Proteomes" id="UP001050691"/>
    </source>
</evidence>
<evidence type="ECO:0000256" key="7">
    <source>
        <dbReference type="ARBA" id="ARBA00022892"/>
    </source>
</evidence>
<evidence type="ECO:0000256" key="11">
    <source>
        <dbReference type="PROSITE-ProRule" id="PRU00221"/>
    </source>
</evidence>
<accession>A0AAV4ZZP6</accession>
<proteinExistence type="predicted"/>
<keyword evidence="10 12" id="KW-0472">Membrane</keyword>
<evidence type="ECO:0000256" key="2">
    <source>
        <dbReference type="ARBA" id="ARBA00022448"/>
    </source>
</evidence>
<keyword evidence="14" id="KW-1185">Reference proteome</keyword>
<dbReference type="GO" id="GO:0003400">
    <property type="term" value="P:regulation of COPII vesicle coating"/>
    <property type="evidence" value="ECO:0007669"/>
    <property type="project" value="TreeGrafter"/>
</dbReference>
<dbReference type="Proteomes" id="UP001050691">
    <property type="component" value="Unassembled WGS sequence"/>
</dbReference>
<dbReference type="GO" id="GO:0005085">
    <property type="term" value="F:guanyl-nucleotide exchange factor activity"/>
    <property type="evidence" value="ECO:0007669"/>
    <property type="project" value="InterPro"/>
</dbReference>
<evidence type="ECO:0000256" key="12">
    <source>
        <dbReference type="SAM" id="Phobius"/>
    </source>
</evidence>
<reference evidence="13" key="1">
    <citation type="submission" date="2021-10" db="EMBL/GenBank/DDBJ databases">
        <title>De novo Genome Assembly of Clathrus columnatus (Basidiomycota, Fungi) Using Illumina and Nanopore Sequence Data.</title>
        <authorList>
            <person name="Ogiso-Tanaka E."/>
            <person name="Itagaki H."/>
            <person name="Hosoya T."/>
            <person name="Hosaka K."/>
        </authorList>
    </citation>
    <scope>NUCLEOTIDE SEQUENCE</scope>
    <source>
        <strain evidence="13">MO-923</strain>
    </source>
</reference>
<evidence type="ECO:0000256" key="1">
    <source>
        <dbReference type="ARBA" id="ARBA00004648"/>
    </source>
</evidence>
<evidence type="ECO:0008006" key="15">
    <source>
        <dbReference type="Google" id="ProtNLM"/>
    </source>
</evidence>
<gene>
    <name evidence="13" type="ORF">Clacol_001627</name>
</gene>
<dbReference type="SUPFAM" id="SSF50978">
    <property type="entry name" value="WD40 repeat-like"/>
    <property type="match status" value="1"/>
</dbReference>
<organism evidence="13 14">
    <name type="scientific">Clathrus columnatus</name>
    <dbReference type="NCBI Taxonomy" id="1419009"/>
    <lineage>
        <taxon>Eukaryota</taxon>
        <taxon>Fungi</taxon>
        <taxon>Dikarya</taxon>
        <taxon>Basidiomycota</taxon>
        <taxon>Agaricomycotina</taxon>
        <taxon>Agaricomycetes</taxon>
        <taxon>Phallomycetidae</taxon>
        <taxon>Phallales</taxon>
        <taxon>Clathraceae</taxon>
        <taxon>Clathrus</taxon>
    </lineage>
</organism>
<protein>
    <recommendedName>
        <fullName evidence="15">Prolactin regulatory element-binding protein</fullName>
    </recommendedName>
</protein>
<dbReference type="GO" id="GO:0005789">
    <property type="term" value="C:endoplasmic reticulum membrane"/>
    <property type="evidence" value="ECO:0007669"/>
    <property type="project" value="UniProtKB-SubCell"/>
</dbReference>
<dbReference type="AlphaFoldDB" id="A0AAV4ZZP6"/>
<keyword evidence="4 12" id="KW-0812">Transmembrane</keyword>
<keyword evidence="3 11" id="KW-0853">WD repeat</keyword>
<keyword evidence="2" id="KW-0813">Transport</keyword>
<dbReference type="GO" id="GO:0006888">
    <property type="term" value="P:endoplasmic reticulum to Golgi vesicle-mediated transport"/>
    <property type="evidence" value="ECO:0007669"/>
    <property type="project" value="TreeGrafter"/>
</dbReference>
<feature type="repeat" description="WD" evidence="11">
    <location>
        <begin position="263"/>
        <end position="293"/>
    </location>
</feature>
<comment type="caution">
    <text evidence="13">The sequence shown here is derived from an EMBL/GenBank/DDBJ whole genome shotgun (WGS) entry which is preliminary data.</text>
</comment>
<evidence type="ECO:0000256" key="3">
    <source>
        <dbReference type="ARBA" id="ARBA00022574"/>
    </source>
</evidence>
<dbReference type="InterPro" id="IPR036322">
    <property type="entry name" value="WD40_repeat_dom_sf"/>
</dbReference>
<evidence type="ECO:0000256" key="4">
    <source>
        <dbReference type="ARBA" id="ARBA00022692"/>
    </source>
</evidence>
<dbReference type="InterPro" id="IPR015943">
    <property type="entry name" value="WD40/YVTN_repeat-like_dom_sf"/>
</dbReference>
<sequence length="376" mass="41792">MRTQHFLYTVPNFPIYSAAFISNDVLVLGGGGGSSKTGVKNMIRLYKVQSSGLDMKLLDEYSLCKEDTPMSMSAHRQRSEIVCGINGLLDDTSSNSKEIENCRAFAVSDAKIRPLNTRTTFKAKTPEDYQNVTVFSPEHDFLAIGSTTNELIMVATTRLDVYSLPITGSSKRLVKTVTAAMASIPGLTFRAARFDPKQPQYIYTIMNAAPSRSGRKVSSRYSYLLKWNMEDWRVVKTRQVVDKAVTCFDMSGTKARTPFLTILKAHEFPPTVIRFSPDGSLLISASFDNTVRVIAIPEKSDTGEHRLHQFKFVLKISSLSYVKELVCLDLDVGNSVIRSISTDNSGFGLNQRDSLIFAVSVTLFVCLLCLRIKIDA</sequence>
<dbReference type="SMART" id="SM00320">
    <property type="entry name" value="WD40"/>
    <property type="match status" value="2"/>
</dbReference>
<feature type="transmembrane region" description="Helical" evidence="12">
    <location>
        <begin position="355"/>
        <end position="374"/>
    </location>
</feature>
<dbReference type="PANTHER" id="PTHR23284:SF0">
    <property type="entry name" value="PROLACTIN REGULATORY ELEMENT-BINDING PROTEIN"/>
    <property type="match status" value="1"/>
</dbReference>
<keyword evidence="7" id="KW-0931">ER-Golgi transport</keyword>
<dbReference type="PANTHER" id="PTHR23284">
    <property type="entry name" value="PROLACTIN REGULATORY ELEMENT BINDING PROTEIN"/>
    <property type="match status" value="1"/>
</dbReference>
<keyword evidence="5" id="KW-0677">Repeat</keyword>
<evidence type="ECO:0000256" key="5">
    <source>
        <dbReference type="ARBA" id="ARBA00022737"/>
    </source>
</evidence>
<evidence type="ECO:0000256" key="10">
    <source>
        <dbReference type="ARBA" id="ARBA00023136"/>
    </source>
</evidence>
<dbReference type="InterPro" id="IPR045260">
    <property type="entry name" value="Sec12-like"/>
</dbReference>